<comment type="caution">
    <text evidence="2">The sequence shown here is derived from an EMBL/GenBank/DDBJ whole genome shotgun (WGS) entry which is preliminary data.</text>
</comment>
<dbReference type="EMBL" id="AKNX01000004">
    <property type="protein sequence ID" value="EJB32386.1"/>
    <property type="molecule type" value="Genomic_DNA"/>
</dbReference>
<dbReference type="Proteomes" id="UP000004074">
    <property type="component" value="Unassembled WGS sequence"/>
</dbReference>
<gene>
    <name evidence="2" type="ORF">HPNQ4076_1571</name>
</gene>
<feature type="transmembrane region" description="Helical" evidence="1">
    <location>
        <begin position="35"/>
        <end position="53"/>
    </location>
</feature>
<proteinExistence type="predicted"/>
<keyword evidence="1" id="KW-1133">Transmembrane helix</keyword>
<name>I9QCT0_HELPX</name>
<keyword evidence="1" id="KW-0472">Membrane</keyword>
<dbReference type="AlphaFoldDB" id="I9QCT0"/>
<reference evidence="2 3" key="1">
    <citation type="journal article" date="2013" name="Pathog. Dis.">
        <title>Genome sequences of 65 Helicobacter pylori strains isolated from asymptomatic individuals and patients with gastric cancer, peptic ulcer disease, or gastritis.</title>
        <authorList>
            <person name="Blanchard T.G."/>
            <person name="Czinn S.J."/>
            <person name="Correa P."/>
            <person name="Nakazawa T."/>
            <person name="Keelan M."/>
            <person name="Morningstar L."/>
            <person name="Santana-Cruz I."/>
            <person name="Maroo A."/>
            <person name="McCracken C."/>
            <person name="Shefchek K."/>
            <person name="Daugherty S."/>
            <person name="Song Y."/>
            <person name="Fraser C.M."/>
            <person name="Fricke W.F."/>
        </authorList>
    </citation>
    <scope>NUCLEOTIDE SEQUENCE [LARGE SCALE GENOMIC DNA]</scope>
    <source>
        <strain evidence="2 3">NQ4076</strain>
    </source>
</reference>
<accession>I9QCT0</accession>
<sequence length="63" mass="6737">MLGGFSSVLCAVLSVGVSVRSFCSCIACVISLSSLKLFSVSFVCSLFSFPFVLKRPFLGSYKN</sequence>
<protein>
    <submittedName>
        <fullName evidence="2">Putative membrane protein</fullName>
    </submittedName>
</protein>
<evidence type="ECO:0000256" key="1">
    <source>
        <dbReference type="SAM" id="Phobius"/>
    </source>
</evidence>
<organism evidence="2 3">
    <name type="scientific">Helicobacter pylori NQ4076</name>
    <dbReference type="NCBI Taxonomy" id="992029"/>
    <lineage>
        <taxon>Bacteria</taxon>
        <taxon>Pseudomonadati</taxon>
        <taxon>Campylobacterota</taxon>
        <taxon>Epsilonproteobacteria</taxon>
        <taxon>Campylobacterales</taxon>
        <taxon>Helicobacteraceae</taxon>
        <taxon>Helicobacter</taxon>
    </lineage>
</organism>
<evidence type="ECO:0000313" key="3">
    <source>
        <dbReference type="Proteomes" id="UP000004074"/>
    </source>
</evidence>
<evidence type="ECO:0000313" key="2">
    <source>
        <dbReference type="EMBL" id="EJB32386.1"/>
    </source>
</evidence>
<dbReference type="PATRIC" id="fig|992029.3.peg.1523"/>
<keyword evidence="1" id="KW-0812">Transmembrane</keyword>